<dbReference type="GO" id="GO:0004674">
    <property type="term" value="F:protein serine/threonine kinase activity"/>
    <property type="evidence" value="ECO:0007669"/>
    <property type="project" value="UniProtKB-KW"/>
</dbReference>
<proteinExistence type="inferred from homology"/>
<keyword evidence="7 10" id="KW-0067">ATP-binding</keyword>
<evidence type="ECO:0000313" key="12">
    <source>
        <dbReference type="EMBL" id="CAG9812163.1"/>
    </source>
</evidence>
<dbReference type="InterPro" id="IPR017441">
    <property type="entry name" value="Protein_kinase_ATP_BS"/>
</dbReference>
<dbReference type="InterPro" id="IPR000719">
    <property type="entry name" value="Prot_kinase_dom"/>
</dbReference>
<keyword evidence="4" id="KW-0808">Transferase</keyword>
<dbReference type="EMBL" id="OU895880">
    <property type="protein sequence ID" value="CAG9812163.1"/>
    <property type="molecule type" value="Genomic_DNA"/>
</dbReference>
<dbReference type="Gene3D" id="1.10.510.10">
    <property type="entry name" value="Transferase(Phosphotransferase) domain 1"/>
    <property type="match status" value="1"/>
</dbReference>
<evidence type="ECO:0000256" key="5">
    <source>
        <dbReference type="ARBA" id="ARBA00022741"/>
    </source>
</evidence>
<protein>
    <recommendedName>
        <fullName evidence="2">non-specific serine/threonine protein kinase</fullName>
        <ecNumber evidence="2">2.7.11.1</ecNumber>
    </recommendedName>
</protein>
<dbReference type="Gene3D" id="3.30.200.20">
    <property type="entry name" value="Phosphorylase Kinase, domain 1"/>
    <property type="match status" value="1"/>
</dbReference>
<accession>A0A9N9WWQ9</accession>
<evidence type="ECO:0000256" key="6">
    <source>
        <dbReference type="ARBA" id="ARBA00022777"/>
    </source>
</evidence>
<organism evidence="12 13">
    <name type="scientific">Chironomus riparius</name>
    <dbReference type="NCBI Taxonomy" id="315576"/>
    <lineage>
        <taxon>Eukaryota</taxon>
        <taxon>Metazoa</taxon>
        <taxon>Ecdysozoa</taxon>
        <taxon>Arthropoda</taxon>
        <taxon>Hexapoda</taxon>
        <taxon>Insecta</taxon>
        <taxon>Pterygota</taxon>
        <taxon>Neoptera</taxon>
        <taxon>Endopterygota</taxon>
        <taxon>Diptera</taxon>
        <taxon>Nematocera</taxon>
        <taxon>Chironomoidea</taxon>
        <taxon>Chironomidae</taxon>
        <taxon>Chironominae</taxon>
        <taxon>Chironomus</taxon>
    </lineage>
</organism>
<keyword evidence="13" id="KW-1185">Reference proteome</keyword>
<dbReference type="FunFam" id="1.10.510.10:FF:000833">
    <property type="entry name" value="AGC family protein kinase"/>
    <property type="match status" value="1"/>
</dbReference>
<dbReference type="GO" id="GO:0035556">
    <property type="term" value="P:intracellular signal transduction"/>
    <property type="evidence" value="ECO:0007669"/>
    <property type="project" value="TreeGrafter"/>
</dbReference>
<reference evidence="12" key="1">
    <citation type="submission" date="2022-01" db="EMBL/GenBank/DDBJ databases">
        <authorList>
            <person name="King R."/>
        </authorList>
    </citation>
    <scope>NUCLEOTIDE SEQUENCE</scope>
</reference>
<dbReference type="InterPro" id="IPR008271">
    <property type="entry name" value="Ser/Thr_kinase_AS"/>
</dbReference>
<dbReference type="PANTHER" id="PTHR24356:SF163">
    <property type="entry name" value="3-PHOSPHOINOSITIDE-DEPENDENT PROTEIN KINASE 1-RELATED"/>
    <property type="match status" value="1"/>
</dbReference>
<dbReference type="GO" id="GO:0005524">
    <property type="term" value="F:ATP binding"/>
    <property type="evidence" value="ECO:0007669"/>
    <property type="project" value="UniProtKB-UniRule"/>
</dbReference>
<dbReference type="SMART" id="SM00220">
    <property type="entry name" value="S_TKc"/>
    <property type="match status" value="1"/>
</dbReference>
<evidence type="ECO:0000256" key="3">
    <source>
        <dbReference type="ARBA" id="ARBA00022527"/>
    </source>
</evidence>
<evidence type="ECO:0000256" key="1">
    <source>
        <dbReference type="ARBA" id="ARBA00010006"/>
    </source>
</evidence>
<gene>
    <name evidence="12" type="ORF">CHIRRI_LOCUS14968</name>
</gene>
<dbReference type="SUPFAM" id="SSF56112">
    <property type="entry name" value="Protein kinase-like (PK-like)"/>
    <property type="match status" value="1"/>
</dbReference>
<dbReference type="InterPro" id="IPR011009">
    <property type="entry name" value="Kinase-like_dom_sf"/>
</dbReference>
<keyword evidence="3" id="KW-0723">Serine/threonine-protein kinase</keyword>
<evidence type="ECO:0000256" key="9">
    <source>
        <dbReference type="ARBA" id="ARBA00048679"/>
    </source>
</evidence>
<dbReference type="PIRSF" id="PIRSF000654">
    <property type="entry name" value="Integrin-linked_kinase"/>
    <property type="match status" value="1"/>
</dbReference>
<dbReference type="InterPro" id="IPR050236">
    <property type="entry name" value="Ser_Thr_kinase_AGC"/>
</dbReference>
<evidence type="ECO:0000256" key="7">
    <source>
        <dbReference type="ARBA" id="ARBA00022840"/>
    </source>
</evidence>
<evidence type="ECO:0000313" key="13">
    <source>
        <dbReference type="Proteomes" id="UP001153620"/>
    </source>
</evidence>
<sequence>MESTTRRTENDFHFGRTIGEGSFSTVYVARDLETKKEFAIKVCEKAHIIRERKQEYVTREKAALLNLKNVKGVISLFCTFQSSSKLFFVVTLARNGDLLKYINQCGSMPLECAKFYAGELLVAIEGMHKNNVIHRDLKPENLLLDQKMHLLIADFGSAKILPENYDHLIEQAEIERSRQFDGDDEQSSRPTRRSSFVGTAQYVSPEVLNGDAAHHGSDLFSFGSIIYQMLCGKFAFNADSEYLLFQKILKLQYSFPESFDENAKDLIKKLFKLNPDDRIGSTDPKDLKYESIRKQPFFDGVDFDRLNDTEPPSLPN</sequence>
<dbReference type="OrthoDB" id="347657at2759"/>
<evidence type="ECO:0000259" key="11">
    <source>
        <dbReference type="SMART" id="SM00220"/>
    </source>
</evidence>
<feature type="binding site" evidence="10">
    <location>
        <position position="41"/>
    </location>
    <ligand>
        <name>ATP</name>
        <dbReference type="ChEBI" id="CHEBI:30616"/>
    </ligand>
</feature>
<dbReference type="Pfam" id="PF00069">
    <property type="entry name" value="Pkinase"/>
    <property type="match status" value="1"/>
</dbReference>
<evidence type="ECO:0000256" key="2">
    <source>
        <dbReference type="ARBA" id="ARBA00012513"/>
    </source>
</evidence>
<dbReference type="EC" id="2.7.11.1" evidence="2"/>
<name>A0A9N9WWQ9_9DIPT</name>
<comment type="catalytic activity">
    <reaction evidence="9">
        <text>L-seryl-[protein] + ATP = O-phospho-L-seryl-[protein] + ADP + H(+)</text>
        <dbReference type="Rhea" id="RHEA:17989"/>
        <dbReference type="Rhea" id="RHEA-COMP:9863"/>
        <dbReference type="Rhea" id="RHEA-COMP:11604"/>
        <dbReference type="ChEBI" id="CHEBI:15378"/>
        <dbReference type="ChEBI" id="CHEBI:29999"/>
        <dbReference type="ChEBI" id="CHEBI:30616"/>
        <dbReference type="ChEBI" id="CHEBI:83421"/>
        <dbReference type="ChEBI" id="CHEBI:456216"/>
        <dbReference type="EC" id="2.7.11.1"/>
    </reaction>
</comment>
<evidence type="ECO:0000256" key="8">
    <source>
        <dbReference type="ARBA" id="ARBA00047899"/>
    </source>
</evidence>
<comment type="similarity">
    <text evidence="1">Belongs to the protein kinase superfamily. AGC Ser/Thr protein kinase family. PDPK1 subfamily.</text>
</comment>
<dbReference type="AlphaFoldDB" id="A0A9N9WWQ9"/>
<evidence type="ECO:0000256" key="4">
    <source>
        <dbReference type="ARBA" id="ARBA00022679"/>
    </source>
</evidence>
<dbReference type="PROSITE" id="PS00107">
    <property type="entry name" value="PROTEIN_KINASE_ATP"/>
    <property type="match status" value="1"/>
</dbReference>
<dbReference type="InterPro" id="IPR039046">
    <property type="entry name" value="PDPK1"/>
</dbReference>
<dbReference type="PROSITE" id="PS00108">
    <property type="entry name" value="PROTEIN_KINASE_ST"/>
    <property type="match status" value="1"/>
</dbReference>
<dbReference type="PANTHER" id="PTHR24356">
    <property type="entry name" value="SERINE/THREONINE-PROTEIN KINASE"/>
    <property type="match status" value="1"/>
</dbReference>
<keyword evidence="5 10" id="KW-0547">Nucleotide-binding</keyword>
<evidence type="ECO:0000256" key="10">
    <source>
        <dbReference type="PROSITE-ProRule" id="PRU10141"/>
    </source>
</evidence>
<dbReference type="Proteomes" id="UP001153620">
    <property type="component" value="Chromosome 4"/>
</dbReference>
<comment type="catalytic activity">
    <reaction evidence="8">
        <text>L-threonyl-[protein] + ATP = O-phospho-L-threonyl-[protein] + ADP + H(+)</text>
        <dbReference type="Rhea" id="RHEA:46608"/>
        <dbReference type="Rhea" id="RHEA-COMP:11060"/>
        <dbReference type="Rhea" id="RHEA-COMP:11605"/>
        <dbReference type="ChEBI" id="CHEBI:15378"/>
        <dbReference type="ChEBI" id="CHEBI:30013"/>
        <dbReference type="ChEBI" id="CHEBI:30616"/>
        <dbReference type="ChEBI" id="CHEBI:61977"/>
        <dbReference type="ChEBI" id="CHEBI:456216"/>
        <dbReference type="EC" id="2.7.11.1"/>
    </reaction>
</comment>
<dbReference type="FunFam" id="3.30.200.20:FF:000191">
    <property type="entry name" value="3-phosphoinositide-dependent protein kinase 2-like"/>
    <property type="match status" value="1"/>
</dbReference>
<feature type="domain" description="Protein kinase" evidence="11">
    <location>
        <begin position="12"/>
        <end position="298"/>
    </location>
</feature>
<keyword evidence="6" id="KW-0418">Kinase</keyword>
<dbReference type="CDD" id="cd05581">
    <property type="entry name" value="STKc_PDK1"/>
    <property type="match status" value="1"/>
</dbReference>
<reference evidence="12" key="2">
    <citation type="submission" date="2022-10" db="EMBL/GenBank/DDBJ databases">
        <authorList>
            <consortium name="ENA_rothamsted_submissions"/>
            <consortium name="culmorum"/>
            <person name="King R."/>
        </authorList>
    </citation>
    <scope>NUCLEOTIDE SEQUENCE</scope>
</reference>